<dbReference type="PRINTS" id="PR00069">
    <property type="entry name" value="ALDKETRDTASE"/>
</dbReference>
<accession>A0A1Q9CGQ3</accession>
<evidence type="ECO:0000313" key="5">
    <source>
        <dbReference type="EMBL" id="OLP82111.1"/>
    </source>
</evidence>
<name>A0A1Q9CGQ3_SYMMI</name>
<dbReference type="EMBL" id="LSRX01001224">
    <property type="protein sequence ID" value="OLP82111.1"/>
    <property type="molecule type" value="Genomic_DNA"/>
</dbReference>
<dbReference type="GO" id="GO:0016616">
    <property type="term" value="F:oxidoreductase activity, acting on the CH-OH group of donors, NAD or NADP as acceptor"/>
    <property type="evidence" value="ECO:0007669"/>
    <property type="project" value="UniProtKB-ARBA"/>
</dbReference>
<gene>
    <name evidence="5" type="ORF">AK812_SmicGene37271</name>
</gene>
<comment type="caution">
    <text evidence="5">The sequence shown here is derived from an EMBL/GenBank/DDBJ whole genome shotgun (WGS) entry which is preliminary data.</text>
</comment>
<reference evidence="5 6" key="1">
    <citation type="submission" date="2016-02" db="EMBL/GenBank/DDBJ databases">
        <title>Genome analysis of coral dinoflagellate symbionts highlights evolutionary adaptations to a symbiotic lifestyle.</title>
        <authorList>
            <person name="Aranda M."/>
            <person name="Li Y."/>
            <person name="Liew Y.J."/>
            <person name="Baumgarten S."/>
            <person name="Simakov O."/>
            <person name="Wilson M."/>
            <person name="Piel J."/>
            <person name="Ashoor H."/>
            <person name="Bougouffa S."/>
            <person name="Bajic V.B."/>
            <person name="Ryu T."/>
            <person name="Ravasi T."/>
            <person name="Bayer T."/>
            <person name="Micklem G."/>
            <person name="Kim H."/>
            <person name="Bhak J."/>
            <person name="Lajeunesse T.C."/>
            <person name="Voolstra C.R."/>
        </authorList>
    </citation>
    <scope>NUCLEOTIDE SEQUENCE [LARGE SCALE GENOMIC DNA]</scope>
    <source>
        <strain evidence="5 6">CCMP2467</strain>
    </source>
</reference>
<comment type="similarity">
    <text evidence="1">Belongs to the aldo/keto reductase family.</text>
</comment>
<evidence type="ECO:0000256" key="3">
    <source>
        <dbReference type="ARBA" id="ARBA00023002"/>
    </source>
</evidence>
<dbReference type="OrthoDB" id="416253at2759"/>
<keyword evidence="6" id="KW-1185">Reference proteome</keyword>
<dbReference type="PANTHER" id="PTHR43827:SF3">
    <property type="entry name" value="NADP-DEPENDENT OXIDOREDUCTASE DOMAIN-CONTAINING PROTEIN"/>
    <property type="match status" value="1"/>
</dbReference>
<evidence type="ECO:0000256" key="1">
    <source>
        <dbReference type="ARBA" id="ARBA00007905"/>
    </source>
</evidence>
<dbReference type="PANTHER" id="PTHR43827">
    <property type="entry name" value="2,5-DIKETO-D-GLUCONIC ACID REDUCTASE"/>
    <property type="match status" value="1"/>
</dbReference>
<organism evidence="5 6">
    <name type="scientific">Symbiodinium microadriaticum</name>
    <name type="common">Dinoflagellate</name>
    <name type="synonym">Zooxanthella microadriatica</name>
    <dbReference type="NCBI Taxonomy" id="2951"/>
    <lineage>
        <taxon>Eukaryota</taxon>
        <taxon>Sar</taxon>
        <taxon>Alveolata</taxon>
        <taxon>Dinophyceae</taxon>
        <taxon>Suessiales</taxon>
        <taxon>Symbiodiniaceae</taxon>
        <taxon>Symbiodinium</taxon>
    </lineage>
</organism>
<feature type="domain" description="NADP-dependent oxidoreductase" evidence="4">
    <location>
        <begin position="304"/>
        <end position="457"/>
    </location>
</feature>
<evidence type="ECO:0000256" key="2">
    <source>
        <dbReference type="ARBA" id="ARBA00022857"/>
    </source>
</evidence>
<dbReference type="InterPro" id="IPR036812">
    <property type="entry name" value="NAD(P)_OxRdtase_dom_sf"/>
</dbReference>
<protein>
    <recommendedName>
        <fullName evidence="4">NADP-dependent oxidoreductase domain-containing protein</fullName>
    </recommendedName>
</protein>
<sequence length="474" mass="51461">MVSAASDDERIPLPVRVISEHFNVEPVFLWRLALGLGAATIGLFNGLTGAAPPKVLVIYLVILLCFFRGPQEWVTGETGGYYCADIQGCRPAGQGKLPGDPRYGCSGQPEPNVCSLLNPAILPLARYVAAVHKGCATQDGKGTYGYAYDDGVGLKQCPPMTLYEWILCCLASVWSKRRLLGPIPCIFLLGQIPGPSLMSYPVSMPERPGLALFRRQRLHRRVAGCVLMSYMIYGATARWCYVQNASLPPGKGAQGRREAVTATALLPLAARAEEVSSSKTAVGGERITLKGGLQFPKASFGLQVYGDDTAERLTQMAIEVGYRNFFASVLAGNQKGFARGVQKSGVPREELFICGSVVSNLVQDFEDAYLTTKKGCAKNLEAFAEGGITELDMIMLDYPAKDCETIRGQWKAFEEMLAAGQTKSLAVSNFSPEQLDCIFADPDATPPVLNQLPYSLKSYDDKAVRENGRRVNRS</sequence>
<proteinExistence type="inferred from homology"/>
<evidence type="ECO:0000313" key="6">
    <source>
        <dbReference type="Proteomes" id="UP000186817"/>
    </source>
</evidence>
<dbReference type="Gene3D" id="3.20.20.100">
    <property type="entry name" value="NADP-dependent oxidoreductase domain"/>
    <property type="match status" value="1"/>
</dbReference>
<evidence type="ECO:0000259" key="4">
    <source>
        <dbReference type="Pfam" id="PF00248"/>
    </source>
</evidence>
<keyword evidence="3" id="KW-0560">Oxidoreductase</keyword>
<dbReference type="AlphaFoldDB" id="A0A1Q9CGQ3"/>
<dbReference type="SUPFAM" id="SSF51430">
    <property type="entry name" value="NAD(P)-linked oxidoreductase"/>
    <property type="match status" value="1"/>
</dbReference>
<dbReference type="Pfam" id="PF00248">
    <property type="entry name" value="Aldo_ket_red"/>
    <property type="match status" value="1"/>
</dbReference>
<dbReference type="InterPro" id="IPR023210">
    <property type="entry name" value="NADP_OxRdtase_dom"/>
</dbReference>
<dbReference type="InterPro" id="IPR020471">
    <property type="entry name" value="AKR"/>
</dbReference>
<keyword evidence="2" id="KW-0521">NADP</keyword>
<dbReference type="Proteomes" id="UP000186817">
    <property type="component" value="Unassembled WGS sequence"/>
</dbReference>